<name>A0ABS7RQE4_9ACTN</name>
<dbReference type="RefSeq" id="WP_221026552.1">
    <property type="nucleotide sequence ID" value="NZ_JAIEZQ010000003.1"/>
</dbReference>
<sequence length="161" mass="17307">MSTSPGSPQDPQHDPTRPDPTQQPPTGGYVPQPPPGPPGHPVQPPGYAAPLTSEERTWALVAHVGTLVAAWFAMGFICPLVIMLIKGNESPFVRRHAVESLNFQISLLIYLVVSAVLVLLVVGIFMLIALGIFALVVIIMATIAASNGQDYRYPLTIRFVS</sequence>
<organism evidence="7 8">
    <name type="scientific">Nocardioides jiangsuensis</name>
    <dbReference type="NCBI Taxonomy" id="2866161"/>
    <lineage>
        <taxon>Bacteria</taxon>
        <taxon>Bacillati</taxon>
        <taxon>Actinomycetota</taxon>
        <taxon>Actinomycetes</taxon>
        <taxon>Propionibacteriales</taxon>
        <taxon>Nocardioidaceae</taxon>
        <taxon>Nocardioides</taxon>
    </lineage>
</organism>
<feature type="region of interest" description="Disordered" evidence="5">
    <location>
        <begin position="1"/>
        <end position="48"/>
    </location>
</feature>
<feature type="transmembrane region" description="Helical" evidence="6">
    <location>
        <begin position="97"/>
        <end position="118"/>
    </location>
</feature>
<comment type="subcellular location">
    <subcellularLocation>
        <location evidence="1">Membrane</location>
        <topology evidence="1">Multi-pass membrane protein</topology>
    </subcellularLocation>
</comment>
<evidence type="ECO:0000256" key="6">
    <source>
        <dbReference type="SAM" id="Phobius"/>
    </source>
</evidence>
<dbReference type="EMBL" id="JAIEZQ010000003">
    <property type="protein sequence ID" value="MBY9076767.1"/>
    <property type="molecule type" value="Genomic_DNA"/>
</dbReference>
<evidence type="ECO:0000256" key="5">
    <source>
        <dbReference type="SAM" id="MobiDB-lite"/>
    </source>
</evidence>
<accession>A0ABS7RQE4</accession>
<evidence type="ECO:0000313" key="8">
    <source>
        <dbReference type="Proteomes" id="UP000754710"/>
    </source>
</evidence>
<feature type="transmembrane region" description="Helical" evidence="6">
    <location>
        <begin position="124"/>
        <end position="145"/>
    </location>
</feature>
<evidence type="ECO:0000256" key="4">
    <source>
        <dbReference type="ARBA" id="ARBA00023136"/>
    </source>
</evidence>
<dbReference type="InterPro" id="IPR019109">
    <property type="entry name" value="MamF_MmsF"/>
</dbReference>
<keyword evidence="4 6" id="KW-0472">Membrane</keyword>
<dbReference type="Proteomes" id="UP000754710">
    <property type="component" value="Unassembled WGS sequence"/>
</dbReference>
<keyword evidence="8" id="KW-1185">Reference proteome</keyword>
<feature type="compositionally biased region" description="Pro residues" evidence="5">
    <location>
        <begin position="31"/>
        <end position="44"/>
    </location>
</feature>
<evidence type="ECO:0000313" key="7">
    <source>
        <dbReference type="EMBL" id="MBY9076767.1"/>
    </source>
</evidence>
<reference evidence="7 8" key="1">
    <citation type="submission" date="2021-08" db="EMBL/GenBank/DDBJ databases">
        <title>Nocardioides bacterium WL0053 sp. nov., isolated from the sediment.</title>
        <authorList>
            <person name="Wang L."/>
            <person name="Zhang D."/>
            <person name="Zhang A."/>
        </authorList>
    </citation>
    <scope>NUCLEOTIDE SEQUENCE [LARGE SCALE GENOMIC DNA]</scope>
    <source>
        <strain evidence="7 8">WL0053</strain>
    </source>
</reference>
<gene>
    <name evidence="7" type="ORF">K1X13_18200</name>
</gene>
<proteinExistence type="predicted"/>
<keyword evidence="3 6" id="KW-1133">Transmembrane helix</keyword>
<feature type="transmembrane region" description="Helical" evidence="6">
    <location>
        <begin position="60"/>
        <end position="85"/>
    </location>
</feature>
<keyword evidence="2 6" id="KW-0812">Transmembrane</keyword>
<evidence type="ECO:0000256" key="1">
    <source>
        <dbReference type="ARBA" id="ARBA00004141"/>
    </source>
</evidence>
<protein>
    <submittedName>
        <fullName evidence="7">DUF4870 domain-containing protein</fullName>
    </submittedName>
</protein>
<evidence type="ECO:0000256" key="2">
    <source>
        <dbReference type="ARBA" id="ARBA00022692"/>
    </source>
</evidence>
<dbReference type="Pfam" id="PF09685">
    <property type="entry name" value="MamF_MmsF"/>
    <property type="match status" value="1"/>
</dbReference>
<evidence type="ECO:0000256" key="3">
    <source>
        <dbReference type="ARBA" id="ARBA00022989"/>
    </source>
</evidence>
<comment type="caution">
    <text evidence="7">The sequence shown here is derived from an EMBL/GenBank/DDBJ whole genome shotgun (WGS) entry which is preliminary data.</text>
</comment>